<feature type="domain" description="3-hydroxyacyl-CoA dehydrogenase NAD binding" evidence="7">
    <location>
        <begin position="9"/>
        <end position="188"/>
    </location>
</feature>
<keyword evidence="8" id="KW-0456">Lyase</keyword>
<dbReference type="InterPro" id="IPR006108">
    <property type="entry name" value="3HC_DH_C"/>
</dbReference>
<dbReference type="PIRSF" id="PIRSF000105">
    <property type="entry name" value="HCDH"/>
    <property type="match status" value="1"/>
</dbReference>
<evidence type="ECO:0000313" key="10">
    <source>
        <dbReference type="Proteomes" id="UP001071230"/>
    </source>
</evidence>
<feature type="site" description="Important for catalytic activity" evidence="5">
    <location>
        <position position="144"/>
    </location>
</feature>
<dbReference type="InterPro" id="IPR013328">
    <property type="entry name" value="6PGD_dom2"/>
</dbReference>
<dbReference type="InterPro" id="IPR006176">
    <property type="entry name" value="3-OHacyl-CoA_DH_NAD-bd"/>
</dbReference>
<accession>A0A8S0WXZ5</accession>
<dbReference type="EMBL" id="LR746496">
    <property type="protein sequence ID" value="CAA7601211.1"/>
    <property type="molecule type" value="Genomic_DNA"/>
</dbReference>
<reference evidence="9" key="1">
    <citation type="submission" date="2014-11" db="EMBL/GenBank/DDBJ databases">
        <authorList>
            <person name="Hornung B.V."/>
        </authorList>
    </citation>
    <scope>NUCLEOTIDE SEQUENCE</scope>
    <source>
        <strain evidence="9">INE</strain>
    </source>
</reference>
<proteinExistence type="inferred from homology"/>
<dbReference type="Proteomes" id="UP000836597">
    <property type="component" value="Chromosome"/>
</dbReference>
<keyword evidence="3 8" id="KW-0560">Oxidoreductase</keyword>
<dbReference type="RefSeq" id="WP_240984769.1">
    <property type="nucleotide sequence ID" value="NZ_CDGJ01000082.1"/>
</dbReference>
<dbReference type="InterPro" id="IPR022694">
    <property type="entry name" value="3-OHacyl-CoA_DH"/>
</dbReference>
<organism evidence="8">
    <name type="scientific">Acididesulfobacillus acetoxydans</name>
    <dbReference type="NCBI Taxonomy" id="1561005"/>
    <lineage>
        <taxon>Bacteria</taxon>
        <taxon>Bacillati</taxon>
        <taxon>Bacillota</taxon>
        <taxon>Clostridia</taxon>
        <taxon>Eubacteriales</taxon>
        <taxon>Peptococcaceae</taxon>
        <taxon>Acididesulfobacillus</taxon>
    </lineage>
</organism>
<dbReference type="AlphaFoldDB" id="A0A8S0WXZ5"/>
<dbReference type="GO" id="GO:0016829">
    <property type="term" value="F:lyase activity"/>
    <property type="evidence" value="ECO:0007669"/>
    <property type="project" value="UniProtKB-KW"/>
</dbReference>
<dbReference type="PANTHER" id="PTHR48075:SF5">
    <property type="entry name" value="3-HYDROXYBUTYRYL-COA DEHYDROGENASE"/>
    <property type="match status" value="1"/>
</dbReference>
<dbReference type="Pfam" id="PF02737">
    <property type="entry name" value="3HCDH_N"/>
    <property type="match status" value="1"/>
</dbReference>
<dbReference type="PANTHER" id="PTHR48075">
    <property type="entry name" value="3-HYDROXYACYL-COA DEHYDROGENASE FAMILY PROTEIN"/>
    <property type="match status" value="1"/>
</dbReference>
<evidence type="ECO:0000256" key="1">
    <source>
        <dbReference type="ARBA" id="ARBA00005086"/>
    </source>
</evidence>
<evidence type="ECO:0000256" key="5">
    <source>
        <dbReference type="PIRSR" id="PIRSR000105-1"/>
    </source>
</evidence>
<evidence type="ECO:0000256" key="3">
    <source>
        <dbReference type="ARBA" id="ARBA00023002"/>
    </source>
</evidence>
<dbReference type="SUPFAM" id="SSF48179">
    <property type="entry name" value="6-phosphogluconate dehydrogenase C-terminal domain-like"/>
    <property type="match status" value="1"/>
</dbReference>
<evidence type="ECO:0000256" key="4">
    <source>
        <dbReference type="ARBA" id="ARBA00067747"/>
    </source>
</evidence>
<feature type="domain" description="3-hydroxyacyl-CoA dehydrogenase C-terminal" evidence="6">
    <location>
        <begin position="190"/>
        <end position="285"/>
    </location>
</feature>
<dbReference type="KEGG" id="aacx:DEACI_1864"/>
<keyword evidence="10" id="KW-1185">Reference proteome</keyword>
<comment type="pathway">
    <text evidence="1">Lipid metabolism; butanoate metabolism.</text>
</comment>
<protein>
    <recommendedName>
        <fullName evidence="4">3-hydroxybutyryl-CoA dehydrogenase</fullName>
    </recommendedName>
</protein>
<reference evidence="8" key="2">
    <citation type="submission" date="2020-01" db="EMBL/GenBank/DDBJ databases">
        <authorList>
            <person name="Hornung B."/>
        </authorList>
    </citation>
    <scope>NUCLEOTIDE SEQUENCE</scope>
    <source>
        <strain evidence="8">PacBioINE</strain>
    </source>
</reference>
<comment type="similarity">
    <text evidence="2">Belongs to the 3-hydroxyacyl-CoA dehydrogenase family.</text>
</comment>
<dbReference type="GO" id="GO:0006631">
    <property type="term" value="P:fatty acid metabolic process"/>
    <property type="evidence" value="ECO:0007669"/>
    <property type="project" value="InterPro"/>
</dbReference>
<dbReference type="FunFam" id="3.40.50.720:FF:000009">
    <property type="entry name" value="Fatty oxidation complex, alpha subunit"/>
    <property type="match status" value="1"/>
</dbReference>
<dbReference type="Proteomes" id="UP001071230">
    <property type="component" value="Unassembled WGS sequence"/>
</dbReference>
<dbReference type="InterPro" id="IPR036291">
    <property type="entry name" value="NAD(P)-bd_dom_sf"/>
</dbReference>
<gene>
    <name evidence="8" type="ORF">DEACI_1864</name>
    <name evidence="9" type="ORF">DEACI_2987</name>
</gene>
<dbReference type="Pfam" id="PF00725">
    <property type="entry name" value="3HCDH"/>
    <property type="match status" value="1"/>
</dbReference>
<dbReference type="Gene3D" id="3.40.50.720">
    <property type="entry name" value="NAD(P)-binding Rossmann-like Domain"/>
    <property type="match status" value="1"/>
</dbReference>
<name>A0A8S0WXZ5_9FIRM</name>
<sequence>MVRGKAIRTVGVLGAGLMGHGIAQLAAQADCETVLVDTVQESLEKARLGITQLLEKRVQSRKLSEESAKGIVGRIKFSQNVLDLAECDLIIEAVPEIMSLKKEVFAQLDQIAKSSALLATNTSQLSITEIAAVTGRSEQVIGMHFFYPAQVMKLVEIPVGEHTSEETVAAIEELAQSMGKETIVCKDTPGFIVNRLLAGLMVEATRVYDEKLVSIEDVDKALKYALGHPMGPFELFDFSGIDTMVRVADGLRDAFGERFRVGTGVRNKVRAGDFGRKSGRGFYRYKKENE</sequence>
<dbReference type="EMBL" id="CDGJ01000082">
    <property type="protein sequence ID" value="CEJ08510.1"/>
    <property type="molecule type" value="Genomic_DNA"/>
</dbReference>
<dbReference type="GO" id="GO:0070403">
    <property type="term" value="F:NAD+ binding"/>
    <property type="evidence" value="ECO:0007669"/>
    <property type="project" value="InterPro"/>
</dbReference>
<evidence type="ECO:0000313" key="8">
    <source>
        <dbReference type="EMBL" id="CAA7601211.1"/>
    </source>
</evidence>
<evidence type="ECO:0000259" key="7">
    <source>
        <dbReference type="Pfam" id="PF02737"/>
    </source>
</evidence>
<evidence type="ECO:0000256" key="2">
    <source>
        <dbReference type="ARBA" id="ARBA00009463"/>
    </source>
</evidence>
<dbReference type="SUPFAM" id="SSF51735">
    <property type="entry name" value="NAD(P)-binding Rossmann-fold domains"/>
    <property type="match status" value="1"/>
</dbReference>
<evidence type="ECO:0000313" key="9">
    <source>
        <dbReference type="EMBL" id="CEJ08510.1"/>
    </source>
</evidence>
<dbReference type="InterPro" id="IPR008927">
    <property type="entry name" value="6-PGluconate_DH-like_C_sf"/>
</dbReference>
<dbReference type="GO" id="GO:0016616">
    <property type="term" value="F:oxidoreductase activity, acting on the CH-OH group of donors, NAD or NADP as acceptor"/>
    <property type="evidence" value="ECO:0007669"/>
    <property type="project" value="InterPro"/>
</dbReference>
<evidence type="ECO:0000259" key="6">
    <source>
        <dbReference type="Pfam" id="PF00725"/>
    </source>
</evidence>
<dbReference type="Gene3D" id="1.10.1040.10">
    <property type="entry name" value="N-(1-d-carboxylethyl)-l-norvaline Dehydrogenase, domain 2"/>
    <property type="match status" value="1"/>
</dbReference>